<feature type="region of interest" description="Disordered" evidence="1">
    <location>
        <begin position="210"/>
        <end position="251"/>
    </location>
</feature>
<protein>
    <submittedName>
        <fullName evidence="2">Uncharacterized protein</fullName>
    </submittedName>
</protein>
<evidence type="ECO:0000313" key="3">
    <source>
        <dbReference type="Proteomes" id="UP001215598"/>
    </source>
</evidence>
<gene>
    <name evidence="2" type="ORF">B0H16DRAFT_1834539</name>
</gene>
<evidence type="ECO:0000256" key="1">
    <source>
        <dbReference type="SAM" id="MobiDB-lite"/>
    </source>
</evidence>
<dbReference type="EMBL" id="JARKIB010000055">
    <property type="protein sequence ID" value="KAJ7753483.1"/>
    <property type="molecule type" value="Genomic_DNA"/>
</dbReference>
<comment type="caution">
    <text evidence="2">The sequence shown here is derived from an EMBL/GenBank/DDBJ whole genome shotgun (WGS) entry which is preliminary data.</text>
</comment>
<sequence>MMPPPGGVDVGGVSALTAYDPPGPVVRTSQTRNAVETHADNDDTMLFDETPILPPALFHNDPFVLLSLNEKNGVSEALLCGLNPPHLSRSDLYTASGHYIHYFCNASSAVQAEGRNMSEKLDALRKLKKQEAEFVKFPSGNTPLSTSKNPRVFGWLWPTLFPYGVGMADNNNVRISPEIPFHQVDTLPHVPHLFHLLVDKLKILDHGNGDAWTPPVPKMPDQRESFKRRSRDEATDAAFNNFSAATPSPSQ</sequence>
<organism evidence="2 3">
    <name type="scientific">Mycena metata</name>
    <dbReference type="NCBI Taxonomy" id="1033252"/>
    <lineage>
        <taxon>Eukaryota</taxon>
        <taxon>Fungi</taxon>
        <taxon>Dikarya</taxon>
        <taxon>Basidiomycota</taxon>
        <taxon>Agaricomycotina</taxon>
        <taxon>Agaricomycetes</taxon>
        <taxon>Agaricomycetidae</taxon>
        <taxon>Agaricales</taxon>
        <taxon>Marasmiineae</taxon>
        <taxon>Mycenaceae</taxon>
        <taxon>Mycena</taxon>
    </lineage>
</organism>
<feature type="compositionally biased region" description="Basic and acidic residues" evidence="1">
    <location>
        <begin position="220"/>
        <end position="234"/>
    </location>
</feature>
<reference evidence="2" key="1">
    <citation type="submission" date="2023-03" db="EMBL/GenBank/DDBJ databases">
        <title>Massive genome expansion in bonnet fungi (Mycena s.s.) driven by repeated elements and novel gene families across ecological guilds.</title>
        <authorList>
            <consortium name="Lawrence Berkeley National Laboratory"/>
            <person name="Harder C.B."/>
            <person name="Miyauchi S."/>
            <person name="Viragh M."/>
            <person name="Kuo A."/>
            <person name="Thoen E."/>
            <person name="Andreopoulos B."/>
            <person name="Lu D."/>
            <person name="Skrede I."/>
            <person name="Drula E."/>
            <person name="Henrissat B."/>
            <person name="Morin E."/>
            <person name="Kohler A."/>
            <person name="Barry K."/>
            <person name="LaButti K."/>
            <person name="Morin E."/>
            <person name="Salamov A."/>
            <person name="Lipzen A."/>
            <person name="Mereny Z."/>
            <person name="Hegedus B."/>
            <person name="Baldrian P."/>
            <person name="Stursova M."/>
            <person name="Weitz H."/>
            <person name="Taylor A."/>
            <person name="Grigoriev I.V."/>
            <person name="Nagy L.G."/>
            <person name="Martin F."/>
            <person name="Kauserud H."/>
        </authorList>
    </citation>
    <scope>NUCLEOTIDE SEQUENCE</scope>
    <source>
        <strain evidence="2">CBHHK182m</strain>
    </source>
</reference>
<keyword evidence="3" id="KW-1185">Reference proteome</keyword>
<dbReference type="Proteomes" id="UP001215598">
    <property type="component" value="Unassembled WGS sequence"/>
</dbReference>
<accession>A0AAD7J0Q3</accession>
<feature type="compositionally biased region" description="Polar residues" evidence="1">
    <location>
        <begin position="238"/>
        <end position="251"/>
    </location>
</feature>
<dbReference type="AlphaFoldDB" id="A0AAD7J0Q3"/>
<evidence type="ECO:0000313" key="2">
    <source>
        <dbReference type="EMBL" id="KAJ7753483.1"/>
    </source>
</evidence>
<name>A0AAD7J0Q3_9AGAR</name>
<proteinExistence type="predicted"/>